<evidence type="ECO:0000313" key="2">
    <source>
        <dbReference type="Proteomes" id="UP000275846"/>
    </source>
</evidence>
<dbReference type="EMBL" id="UYSU01041371">
    <property type="protein sequence ID" value="VDM03049.1"/>
    <property type="molecule type" value="Genomic_DNA"/>
</dbReference>
<dbReference type="Proteomes" id="UP000275846">
    <property type="component" value="Unassembled WGS sequence"/>
</dbReference>
<dbReference type="WBParaSite" id="SSLN_0001729801-mRNA-1">
    <property type="protein sequence ID" value="SSLN_0001729801-mRNA-1"/>
    <property type="gene ID" value="SSLN_0001729801"/>
</dbReference>
<gene>
    <name evidence="1" type="ORF">SSLN_LOCUS16663</name>
</gene>
<protein>
    <submittedName>
        <fullName evidence="3">Reverse transcriptase domain-containing protein</fullName>
    </submittedName>
</protein>
<dbReference type="AlphaFoldDB" id="A0A183TJL5"/>
<evidence type="ECO:0000313" key="3">
    <source>
        <dbReference type="WBParaSite" id="SSLN_0001729801-mRNA-1"/>
    </source>
</evidence>
<proteinExistence type="predicted"/>
<keyword evidence="2" id="KW-1185">Reference proteome</keyword>
<evidence type="ECO:0000313" key="1">
    <source>
        <dbReference type="EMBL" id="VDM03049.1"/>
    </source>
</evidence>
<name>A0A183TJL5_SCHSO</name>
<dbReference type="PANTHER" id="PTHR47027">
    <property type="entry name" value="REVERSE TRANSCRIPTASE DOMAIN-CONTAINING PROTEIN"/>
    <property type="match status" value="1"/>
</dbReference>
<dbReference type="OrthoDB" id="425014at2759"/>
<reference evidence="1 2" key="2">
    <citation type="submission" date="2018-11" db="EMBL/GenBank/DDBJ databases">
        <authorList>
            <consortium name="Pathogen Informatics"/>
        </authorList>
    </citation>
    <scope>NUCLEOTIDE SEQUENCE [LARGE SCALE GENOMIC DNA]</scope>
    <source>
        <strain evidence="1 2">NST_G2</strain>
    </source>
</reference>
<accession>A0A183TJL5</accession>
<reference evidence="3" key="1">
    <citation type="submission" date="2016-06" db="UniProtKB">
        <authorList>
            <consortium name="WormBaseParasite"/>
        </authorList>
    </citation>
    <scope>IDENTIFICATION</scope>
</reference>
<sequence>MEEDVQRSMDLFEAGCADFGLTISTAKTVVMPQPPPSTEYNAPRINVNGAQLKLVANSAYLGSTLLRNTRINDEVARRISKASQAFDRLQTPVWNRHDIHLNTKLKMYKAVDLDWLVVDLPQIQHSVSRSKQGRTL</sequence>
<organism evidence="3">
    <name type="scientific">Schistocephalus solidus</name>
    <name type="common">Tapeworm</name>
    <dbReference type="NCBI Taxonomy" id="70667"/>
    <lineage>
        <taxon>Eukaryota</taxon>
        <taxon>Metazoa</taxon>
        <taxon>Spiralia</taxon>
        <taxon>Lophotrochozoa</taxon>
        <taxon>Platyhelminthes</taxon>
        <taxon>Cestoda</taxon>
        <taxon>Eucestoda</taxon>
        <taxon>Diphyllobothriidea</taxon>
        <taxon>Diphyllobothriidae</taxon>
        <taxon>Schistocephalus</taxon>
    </lineage>
</organism>
<dbReference type="PANTHER" id="PTHR47027:SF26">
    <property type="entry name" value="REVERSE TRANSCRIPTASE DOMAIN-CONTAINING PROTEIN"/>
    <property type="match status" value="1"/>
</dbReference>